<evidence type="ECO:0000313" key="2">
    <source>
        <dbReference type="Proteomes" id="UP000233140"/>
    </source>
</evidence>
<keyword evidence="2" id="KW-1185">Reference proteome</keyword>
<sequence length="51" mass="6039">MLISIQENSFVVLYMEWGKWLCFTFPFYSRPSSKLPIYITCNENFSGGKKH</sequence>
<accession>A0A2K5XR61</accession>
<dbReference type="GeneTree" id="ENSGT00910000148218"/>
<proteinExistence type="predicted"/>
<name>A0A2K5XR61_MANLE</name>
<reference evidence="1" key="1">
    <citation type="submission" date="2025-08" db="UniProtKB">
        <authorList>
            <consortium name="Ensembl"/>
        </authorList>
    </citation>
    <scope>IDENTIFICATION</scope>
</reference>
<dbReference type="Proteomes" id="UP000233140">
    <property type="component" value="Unassembled WGS sequence"/>
</dbReference>
<organism evidence="1 2">
    <name type="scientific">Mandrillus leucophaeus</name>
    <name type="common">Drill</name>
    <name type="synonym">Papio leucophaeus</name>
    <dbReference type="NCBI Taxonomy" id="9568"/>
    <lineage>
        <taxon>Eukaryota</taxon>
        <taxon>Metazoa</taxon>
        <taxon>Chordata</taxon>
        <taxon>Craniata</taxon>
        <taxon>Vertebrata</taxon>
        <taxon>Euteleostomi</taxon>
        <taxon>Mammalia</taxon>
        <taxon>Eutheria</taxon>
        <taxon>Euarchontoglires</taxon>
        <taxon>Primates</taxon>
        <taxon>Haplorrhini</taxon>
        <taxon>Catarrhini</taxon>
        <taxon>Cercopithecidae</taxon>
        <taxon>Cercopithecinae</taxon>
        <taxon>Mandrillus</taxon>
    </lineage>
</organism>
<reference evidence="1" key="2">
    <citation type="submission" date="2025-09" db="UniProtKB">
        <authorList>
            <consortium name="Ensembl"/>
        </authorList>
    </citation>
    <scope>IDENTIFICATION</scope>
</reference>
<dbReference type="AlphaFoldDB" id="A0A2K5XR61"/>
<protein>
    <submittedName>
        <fullName evidence="1">Uncharacterized protein</fullName>
    </submittedName>
</protein>
<evidence type="ECO:0000313" key="1">
    <source>
        <dbReference type="Ensembl" id="ENSMLEP00000005809.1"/>
    </source>
</evidence>
<dbReference type="Ensembl" id="ENSMLET00000027499.1">
    <property type="protein sequence ID" value="ENSMLEP00000005809.1"/>
    <property type="gene ID" value="ENSMLEG00000025131.1"/>
</dbReference>